<protein>
    <submittedName>
        <fullName evidence="2">Uncharacterized protein</fullName>
    </submittedName>
</protein>
<dbReference type="AlphaFoldDB" id="A0A1M7TIB1"/>
<accession>A0A1M7TIB1</accession>
<feature type="transmembrane region" description="Helical" evidence="1">
    <location>
        <begin position="140"/>
        <end position="159"/>
    </location>
</feature>
<feature type="transmembrane region" description="Helical" evidence="1">
    <location>
        <begin position="28"/>
        <end position="49"/>
    </location>
</feature>
<evidence type="ECO:0000313" key="3">
    <source>
        <dbReference type="Proteomes" id="UP000186469"/>
    </source>
</evidence>
<dbReference type="EMBL" id="FRDI01000012">
    <property type="protein sequence ID" value="SHN70494.1"/>
    <property type="molecule type" value="Genomic_DNA"/>
</dbReference>
<feature type="transmembrane region" description="Helical" evidence="1">
    <location>
        <begin position="241"/>
        <end position="269"/>
    </location>
</feature>
<keyword evidence="1" id="KW-0472">Membrane</keyword>
<feature type="transmembrane region" description="Helical" evidence="1">
    <location>
        <begin position="75"/>
        <end position="98"/>
    </location>
</feature>
<feature type="transmembrane region" description="Helical" evidence="1">
    <location>
        <begin position="209"/>
        <end position="234"/>
    </location>
</feature>
<keyword evidence="3" id="KW-1185">Reference proteome</keyword>
<evidence type="ECO:0000313" key="2">
    <source>
        <dbReference type="EMBL" id="SHN70494.1"/>
    </source>
</evidence>
<reference evidence="2 3" key="1">
    <citation type="submission" date="2016-12" db="EMBL/GenBank/DDBJ databases">
        <authorList>
            <person name="Song W.-J."/>
            <person name="Kurnit D.M."/>
        </authorList>
    </citation>
    <scope>NUCLEOTIDE SEQUENCE [LARGE SCALE GENOMIC DNA]</scope>
    <source>
        <strain evidence="2 3">DSM 11393</strain>
    </source>
</reference>
<keyword evidence="1" id="KW-0812">Transmembrane</keyword>
<evidence type="ECO:0000256" key="1">
    <source>
        <dbReference type="SAM" id="Phobius"/>
    </source>
</evidence>
<organism evidence="2 3">
    <name type="scientific">Desulfovibrio litoralis DSM 11393</name>
    <dbReference type="NCBI Taxonomy" id="1121455"/>
    <lineage>
        <taxon>Bacteria</taxon>
        <taxon>Pseudomonadati</taxon>
        <taxon>Thermodesulfobacteriota</taxon>
        <taxon>Desulfovibrionia</taxon>
        <taxon>Desulfovibrionales</taxon>
        <taxon>Desulfovibrionaceae</taxon>
        <taxon>Desulfovibrio</taxon>
    </lineage>
</organism>
<name>A0A1M7TIB1_9BACT</name>
<dbReference type="STRING" id="1121455.SAMN02745728_02052"/>
<sequence length="319" mass="36956">MTESENKKALQLPFIKSLLLFIPPPGKIYIWLHSALILQGVIILLPTIYFKSLDSSIFDISSLDFKQLQDLYSDYLTFLGLYINLAIIICSLLCLTAVTRFWRIALFGALLGGVFLIILKINLLLQMKKVNFFSISTNDVLIILFYIYSLLSIIVHQYIRQRQYRSLTIKLFNRYFPFGVIVLASYFLWQNILLLRTIFFYIKNINLDFIHPALLLAEPSLFLCLYTLIIYFIFKQKQRGALICLLILTTYSFLVPLGLLIVSPLLFGIHELPMYFSQVATMLQIVLKQAPLPLFIYYIKTSKEAEAYFLSNSKNNETS</sequence>
<feature type="transmembrane region" description="Helical" evidence="1">
    <location>
        <begin position="105"/>
        <end position="125"/>
    </location>
</feature>
<feature type="transmembrane region" description="Helical" evidence="1">
    <location>
        <begin position="275"/>
        <end position="299"/>
    </location>
</feature>
<gene>
    <name evidence="2" type="ORF">SAMN02745728_02052</name>
</gene>
<dbReference type="Proteomes" id="UP000186469">
    <property type="component" value="Unassembled WGS sequence"/>
</dbReference>
<feature type="transmembrane region" description="Helical" evidence="1">
    <location>
        <begin position="171"/>
        <end position="189"/>
    </location>
</feature>
<proteinExistence type="predicted"/>
<keyword evidence="1" id="KW-1133">Transmembrane helix</keyword>